<name>A0A6J6GTP9_9ZZZZ</name>
<evidence type="ECO:0000313" key="1">
    <source>
        <dbReference type="EMBL" id="CAB4600078.1"/>
    </source>
</evidence>
<sequence length="305" mass="34869">MDSLEKLESQHMTIIVEPTNGGTIRHIGRDSNPNNNVLSWYEWKEPLPLPLEFAEGESHKHWISRYRGGWQFLTPNAGKECVHNGQRHSFHGASSILPWEVTTKNDTLLVMELNISNSLHLKRSLSIHPTKSILHCKTEIENISLTPQEIVMVEHVAFQGSATSEVSAPEESSWVFPTEYEEDGVKEMLWKESGIGRPDLRIPIKDKFSRLAYLSEGNEGWISIFDEKRKIGARLKWDVEKFPYLWFWQERFSPGFPFYGRAEMTALEPASIHPNEALEGASKSGRSTVIPVNEKISFDLDLEII</sequence>
<dbReference type="Pfam" id="PF14486">
    <property type="entry name" value="DUF4432"/>
    <property type="match status" value="1"/>
</dbReference>
<dbReference type="Gene3D" id="2.70.98.10">
    <property type="match status" value="1"/>
</dbReference>
<dbReference type="EMBL" id="CAEZUG010000079">
    <property type="protein sequence ID" value="CAB4600078.1"/>
    <property type="molecule type" value="Genomic_DNA"/>
</dbReference>
<dbReference type="AlphaFoldDB" id="A0A6J6GTP9"/>
<accession>A0A6J6GTP9</accession>
<proteinExistence type="predicted"/>
<dbReference type="InterPro" id="IPR014718">
    <property type="entry name" value="GH-type_carb-bd"/>
</dbReference>
<dbReference type="InterPro" id="IPR011013">
    <property type="entry name" value="Gal_mutarotase_sf_dom"/>
</dbReference>
<dbReference type="GO" id="GO:0003824">
    <property type="term" value="F:catalytic activity"/>
    <property type="evidence" value="ECO:0007669"/>
    <property type="project" value="InterPro"/>
</dbReference>
<dbReference type="GO" id="GO:0005975">
    <property type="term" value="P:carbohydrate metabolic process"/>
    <property type="evidence" value="ECO:0007669"/>
    <property type="project" value="InterPro"/>
</dbReference>
<dbReference type="SUPFAM" id="SSF74650">
    <property type="entry name" value="Galactose mutarotase-like"/>
    <property type="match status" value="1"/>
</dbReference>
<gene>
    <name evidence="1" type="ORF">UFOPK1795_01119</name>
</gene>
<protein>
    <submittedName>
        <fullName evidence="1">Unannotated protein</fullName>
    </submittedName>
</protein>
<dbReference type="GO" id="GO:0030246">
    <property type="term" value="F:carbohydrate binding"/>
    <property type="evidence" value="ECO:0007669"/>
    <property type="project" value="InterPro"/>
</dbReference>
<organism evidence="1">
    <name type="scientific">freshwater metagenome</name>
    <dbReference type="NCBI Taxonomy" id="449393"/>
    <lineage>
        <taxon>unclassified sequences</taxon>
        <taxon>metagenomes</taxon>
        <taxon>ecological metagenomes</taxon>
    </lineage>
</organism>
<dbReference type="InterPro" id="IPR027839">
    <property type="entry name" value="DUF4432"/>
</dbReference>
<reference evidence="1" key="1">
    <citation type="submission" date="2020-05" db="EMBL/GenBank/DDBJ databases">
        <authorList>
            <person name="Chiriac C."/>
            <person name="Salcher M."/>
            <person name="Ghai R."/>
            <person name="Kavagutti S V."/>
        </authorList>
    </citation>
    <scope>NUCLEOTIDE SEQUENCE</scope>
</reference>